<dbReference type="PROSITE" id="PS00211">
    <property type="entry name" value="ABC_TRANSPORTER_1"/>
    <property type="match status" value="1"/>
</dbReference>
<dbReference type="InterPro" id="IPR003439">
    <property type="entry name" value="ABC_transporter-like_ATP-bd"/>
</dbReference>
<evidence type="ECO:0000313" key="8">
    <source>
        <dbReference type="Proteomes" id="UP000254807"/>
    </source>
</evidence>
<dbReference type="Gene3D" id="3.40.50.300">
    <property type="entry name" value="P-loop containing nucleotide triphosphate hydrolases"/>
    <property type="match status" value="1"/>
</dbReference>
<keyword evidence="3" id="KW-0547">Nucleotide-binding</keyword>
<keyword evidence="8" id="KW-1185">Reference proteome</keyword>
<keyword evidence="4 7" id="KW-0067">ATP-binding</keyword>
<dbReference type="GO" id="GO:0005524">
    <property type="term" value="F:ATP binding"/>
    <property type="evidence" value="ECO:0007669"/>
    <property type="project" value="UniProtKB-KW"/>
</dbReference>
<evidence type="ECO:0000256" key="5">
    <source>
        <dbReference type="ARBA" id="ARBA00049360"/>
    </source>
</evidence>
<comment type="similarity">
    <text evidence="1">Belongs to the ABC transporter superfamily.</text>
</comment>
<organism evidence="7 8">
    <name type="scientific">Enterococcus gallinarum</name>
    <dbReference type="NCBI Taxonomy" id="1353"/>
    <lineage>
        <taxon>Bacteria</taxon>
        <taxon>Bacillati</taxon>
        <taxon>Bacillota</taxon>
        <taxon>Bacilli</taxon>
        <taxon>Lactobacillales</taxon>
        <taxon>Enterococcaceae</taxon>
        <taxon>Enterococcus</taxon>
    </lineage>
</organism>
<dbReference type="InterPro" id="IPR003593">
    <property type="entry name" value="AAA+_ATPase"/>
</dbReference>
<dbReference type="PROSITE" id="PS50893">
    <property type="entry name" value="ABC_TRANSPORTER_2"/>
    <property type="match status" value="1"/>
</dbReference>
<evidence type="ECO:0000256" key="6">
    <source>
        <dbReference type="ARBA" id="ARBA00055994"/>
    </source>
</evidence>
<sequence>MIRLTKVSKQFQNGTLALANITAEISQGEFIYVVGPSGSGKSTLFKLLLKEEELSAGSIQIGNVLLEGLKDRHLYMIRRQVGIIQQEDLLLAHMTAYKNIEYALQVLGVPRKIRKEKTDKALQMVGMTAYQSCYPHELSVGQCKKIAIARAIVTEPAVLIADEPTANLDIKSAVEIMKLFIKINQLGATVLLATHDSTMVNTVRNRVFELKEGRLVRDDRNGGYTRYADPKDTYVW</sequence>
<dbReference type="SMART" id="SM00382">
    <property type="entry name" value="AAA"/>
    <property type="match status" value="1"/>
</dbReference>
<dbReference type="OrthoDB" id="9791546at2"/>
<name>A0A376H0R1_ENTGA</name>
<dbReference type="Pfam" id="PF00005">
    <property type="entry name" value="ABC_tran"/>
    <property type="match status" value="1"/>
</dbReference>
<evidence type="ECO:0000313" key="7">
    <source>
        <dbReference type="EMBL" id="STD83873.1"/>
    </source>
</evidence>
<evidence type="ECO:0000256" key="2">
    <source>
        <dbReference type="ARBA" id="ARBA00022448"/>
    </source>
</evidence>
<dbReference type="InterPro" id="IPR027417">
    <property type="entry name" value="P-loop_NTPase"/>
</dbReference>
<evidence type="ECO:0000256" key="4">
    <source>
        <dbReference type="ARBA" id="ARBA00022840"/>
    </source>
</evidence>
<dbReference type="GO" id="GO:0005886">
    <property type="term" value="C:plasma membrane"/>
    <property type="evidence" value="ECO:0007669"/>
    <property type="project" value="UniProtKB-ARBA"/>
</dbReference>
<dbReference type="InterPro" id="IPR015854">
    <property type="entry name" value="ABC_transpr_LolD-like"/>
</dbReference>
<reference evidence="7 8" key="1">
    <citation type="submission" date="2018-06" db="EMBL/GenBank/DDBJ databases">
        <authorList>
            <consortium name="Pathogen Informatics"/>
            <person name="Doyle S."/>
        </authorList>
    </citation>
    <scope>NUCLEOTIDE SEQUENCE [LARGE SCALE GENOMIC DNA]</scope>
    <source>
        <strain evidence="7 8">NCTC12360</strain>
    </source>
</reference>
<protein>
    <submittedName>
        <fullName evidence="7">Cell division ATP-binding protein FtsE</fullName>
    </submittedName>
</protein>
<evidence type="ECO:0000256" key="1">
    <source>
        <dbReference type="ARBA" id="ARBA00005417"/>
    </source>
</evidence>
<dbReference type="SUPFAM" id="SSF52540">
    <property type="entry name" value="P-loop containing nucleoside triphosphate hydrolases"/>
    <property type="match status" value="1"/>
</dbReference>
<evidence type="ECO:0000256" key="3">
    <source>
        <dbReference type="ARBA" id="ARBA00022741"/>
    </source>
</evidence>
<dbReference type="RefSeq" id="WP_060813675.1">
    <property type="nucleotide sequence ID" value="NZ_JAJGOJ010000006.1"/>
</dbReference>
<comment type="catalytic activity">
    <reaction evidence="5">
        <text>ATP + H2O = ADP + phosphate + H(+)</text>
        <dbReference type="Rhea" id="RHEA:13065"/>
        <dbReference type="ChEBI" id="CHEBI:15377"/>
        <dbReference type="ChEBI" id="CHEBI:15378"/>
        <dbReference type="ChEBI" id="CHEBI:30616"/>
        <dbReference type="ChEBI" id="CHEBI:43474"/>
        <dbReference type="ChEBI" id="CHEBI:456216"/>
    </reaction>
</comment>
<dbReference type="PANTHER" id="PTHR24220">
    <property type="entry name" value="IMPORT ATP-BINDING PROTEIN"/>
    <property type="match status" value="1"/>
</dbReference>
<dbReference type="Proteomes" id="UP000254807">
    <property type="component" value="Unassembled WGS sequence"/>
</dbReference>
<proteinExistence type="inferred from homology"/>
<dbReference type="GO" id="GO:0016887">
    <property type="term" value="F:ATP hydrolysis activity"/>
    <property type="evidence" value="ECO:0007669"/>
    <property type="project" value="InterPro"/>
</dbReference>
<dbReference type="GO" id="GO:0022857">
    <property type="term" value="F:transmembrane transporter activity"/>
    <property type="evidence" value="ECO:0007669"/>
    <property type="project" value="TreeGrafter"/>
</dbReference>
<keyword evidence="7" id="KW-0132">Cell division</keyword>
<keyword evidence="2" id="KW-0813">Transport</keyword>
<dbReference type="InterPro" id="IPR017871">
    <property type="entry name" value="ABC_transporter-like_CS"/>
</dbReference>
<dbReference type="AlphaFoldDB" id="A0A376H0R1"/>
<dbReference type="FunFam" id="3.40.50.300:FF:000056">
    <property type="entry name" value="Cell division ATP-binding protein FtsE"/>
    <property type="match status" value="1"/>
</dbReference>
<dbReference type="PANTHER" id="PTHR24220:SF470">
    <property type="entry name" value="CELL DIVISION ATP-BINDING PROTEIN FTSE"/>
    <property type="match status" value="1"/>
</dbReference>
<comment type="function">
    <text evidence="6">Part of the ABC transporter FtsEX involved in cellular division. Has ATPase activity. Essential for cell division and viability.</text>
</comment>
<dbReference type="EMBL" id="UFYW01000001">
    <property type="protein sequence ID" value="STD83873.1"/>
    <property type="molecule type" value="Genomic_DNA"/>
</dbReference>
<accession>A0A376H0R1</accession>
<dbReference type="GO" id="GO:0051301">
    <property type="term" value="P:cell division"/>
    <property type="evidence" value="ECO:0007669"/>
    <property type="project" value="UniProtKB-KW"/>
</dbReference>
<keyword evidence="7" id="KW-0131">Cell cycle</keyword>
<gene>
    <name evidence="7" type="primary">ftsE_3</name>
    <name evidence="7" type="ORF">NCTC12360_02360</name>
</gene>